<dbReference type="PANTHER" id="PTHR46910">
    <property type="entry name" value="TRANSCRIPTION FACTOR PDR1"/>
    <property type="match status" value="1"/>
</dbReference>
<dbReference type="PANTHER" id="PTHR46910:SF39">
    <property type="entry name" value="ZN(II)2CYS6 TRANSCRIPTION FACTOR (EUROFUNG)"/>
    <property type="match status" value="1"/>
</dbReference>
<sequence length="687" mass="75911">MPNRMHHRPQARLPTQPRRKVPPDLRKRAVKACNECNVRKVKCSGIWPCTLCASNNRTCVFPAVIEKVSVPQAELEELKNKVAMYEQLLPNGFLDYERLQSLLQPGAKSQASPSLSSRTSQLAIDETITKAEPSKDHNGAEPVQLFEDSDGIGRYLGETSGTVFLDHLKARIGVAIVMAEQDQRALANDEPPAKLGIDSVYDVSEPKHLAVNPFWLPSDETLSAGMAELRYLIQDGLGHWPSGGFWWWGDLLTLPARPSLSMMPAGDAIEYRYLAFCNAAMALVCETTSFWRPQESQKHSELTTAEHYYARAVVLIGSPLNMKGRTIADVATMGIMCLYLIEVHAQDTAYMCISAAIHLSIALGAHKICADEGSKRIFWSVFTLDRWLSCLMGRPQAISDADIQLPLPVDIPSMPPAAGLRANIELSRISGHVVQSLNHKAEPIGDNGEPDKTVQKLDSWRASLSPALQLSADGLSDDAAACLLHMRSNQLLIVAIRPFFYSAMEANATASRIGRVPTERLKNCVAAGRRNLQLGNHVMMLVDRRLLIHPINHFIFNAGICVALGNLVLFHDMSPEQVEARNRDVDFAIDRLTESYGSEADEPGSLALILRELKALIEKVTISPLLSDSAAEISLQAQAIPPGQFPEAMQSPGQFPAQMGESSSLYDELRWWMDYNWSMYDAAYMGE</sequence>
<evidence type="ECO:0000259" key="4">
    <source>
        <dbReference type="PROSITE" id="PS50048"/>
    </source>
</evidence>
<dbReference type="CDD" id="cd00067">
    <property type="entry name" value="GAL4"/>
    <property type="match status" value="1"/>
</dbReference>
<dbReference type="PROSITE" id="PS50048">
    <property type="entry name" value="ZN2_CY6_FUNGAL_2"/>
    <property type="match status" value="1"/>
</dbReference>
<gene>
    <name evidence="5" type="ORF">QQS21_009900</name>
</gene>
<reference evidence="5" key="1">
    <citation type="submission" date="2023-06" db="EMBL/GenBank/DDBJ databases">
        <title>Conoideocrella luteorostrata (Hypocreales: Clavicipitaceae), a potential biocontrol fungus for elongate hemlock scale in United States Christmas tree production areas.</title>
        <authorList>
            <person name="Barrett H."/>
            <person name="Lovett B."/>
            <person name="Macias A.M."/>
            <person name="Stajich J.E."/>
            <person name="Kasson M.T."/>
        </authorList>
    </citation>
    <scope>NUCLEOTIDE SEQUENCE</scope>
    <source>
        <strain evidence="5">ARSEF 14590</strain>
    </source>
</reference>
<keyword evidence="1" id="KW-0479">Metal-binding</keyword>
<feature type="region of interest" description="Disordered" evidence="3">
    <location>
        <begin position="1"/>
        <end position="22"/>
    </location>
</feature>
<evidence type="ECO:0000313" key="6">
    <source>
        <dbReference type="Proteomes" id="UP001251528"/>
    </source>
</evidence>
<protein>
    <recommendedName>
        <fullName evidence="4">Zn(2)-C6 fungal-type domain-containing protein</fullName>
    </recommendedName>
</protein>
<dbReference type="Proteomes" id="UP001251528">
    <property type="component" value="Unassembled WGS sequence"/>
</dbReference>
<evidence type="ECO:0000313" key="5">
    <source>
        <dbReference type="EMBL" id="KAK2592417.1"/>
    </source>
</evidence>
<dbReference type="SMART" id="SM00066">
    <property type="entry name" value="GAL4"/>
    <property type="match status" value="1"/>
</dbReference>
<evidence type="ECO:0000256" key="2">
    <source>
        <dbReference type="ARBA" id="ARBA00023242"/>
    </source>
</evidence>
<dbReference type="EMBL" id="JASWJB010000268">
    <property type="protein sequence ID" value="KAK2592417.1"/>
    <property type="molecule type" value="Genomic_DNA"/>
</dbReference>
<dbReference type="CDD" id="cd12148">
    <property type="entry name" value="fungal_TF_MHR"/>
    <property type="match status" value="1"/>
</dbReference>
<evidence type="ECO:0000256" key="3">
    <source>
        <dbReference type="SAM" id="MobiDB-lite"/>
    </source>
</evidence>
<dbReference type="GO" id="GO:0000981">
    <property type="term" value="F:DNA-binding transcription factor activity, RNA polymerase II-specific"/>
    <property type="evidence" value="ECO:0007669"/>
    <property type="project" value="InterPro"/>
</dbReference>
<organism evidence="5 6">
    <name type="scientific">Conoideocrella luteorostrata</name>
    <dbReference type="NCBI Taxonomy" id="1105319"/>
    <lineage>
        <taxon>Eukaryota</taxon>
        <taxon>Fungi</taxon>
        <taxon>Dikarya</taxon>
        <taxon>Ascomycota</taxon>
        <taxon>Pezizomycotina</taxon>
        <taxon>Sordariomycetes</taxon>
        <taxon>Hypocreomycetidae</taxon>
        <taxon>Hypocreales</taxon>
        <taxon>Clavicipitaceae</taxon>
        <taxon>Conoideocrella</taxon>
    </lineage>
</organism>
<dbReference type="Pfam" id="PF00172">
    <property type="entry name" value="Zn_clus"/>
    <property type="match status" value="1"/>
</dbReference>
<dbReference type="InterPro" id="IPR036864">
    <property type="entry name" value="Zn2-C6_fun-type_DNA-bd_sf"/>
</dbReference>
<feature type="compositionally biased region" description="Basic residues" evidence="3">
    <location>
        <begin position="1"/>
        <end position="10"/>
    </location>
</feature>
<dbReference type="GO" id="GO:0003677">
    <property type="term" value="F:DNA binding"/>
    <property type="evidence" value="ECO:0007669"/>
    <property type="project" value="InterPro"/>
</dbReference>
<name>A0AAJ0CIS1_9HYPO</name>
<dbReference type="GO" id="GO:0006351">
    <property type="term" value="P:DNA-templated transcription"/>
    <property type="evidence" value="ECO:0007669"/>
    <property type="project" value="InterPro"/>
</dbReference>
<dbReference type="SUPFAM" id="SSF57701">
    <property type="entry name" value="Zn2/Cys6 DNA-binding domain"/>
    <property type="match status" value="1"/>
</dbReference>
<dbReference type="Pfam" id="PF04082">
    <property type="entry name" value="Fungal_trans"/>
    <property type="match status" value="1"/>
</dbReference>
<dbReference type="InterPro" id="IPR007219">
    <property type="entry name" value="XnlR_reg_dom"/>
</dbReference>
<dbReference type="Gene3D" id="4.10.240.10">
    <property type="entry name" value="Zn(2)-C6 fungal-type DNA-binding domain"/>
    <property type="match status" value="1"/>
</dbReference>
<proteinExistence type="predicted"/>
<accession>A0AAJ0CIS1</accession>
<dbReference type="GO" id="GO:0008270">
    <property type="term" value="F:zinc ion binding"/>
    <property type="evidence" value="ECO:0007669"/>
    <property type="project" value="InterPro"/>
</dbReference>
<keyword evidence="6" id="KW-1185">Reference proteome</keyword>
<evidence type="ECO:0000256" key="1">
    <source>
        <dbReference type="ARBA" id="ARBA00022723"/>
    </source>
</evidence>
<keyword evidence="2" id="KW-0539">Nucleus</keyword>
<dbReference type="InterPro" id="IPR050987">
    <property type="entry name" value="AtrR-like"/>
</dbReference>
<dbReference type="AlphaFoldDB" id="A0AAJ0CIS1"/>
<comment type="caution">
    <text evidence="5">The sequence shown here is derived from an EMBL/GenBank/DDBJ whole genome shotgun (WGS) entry which is preliminary data.</text>
</comment>
<dbReference type="SMART" id="SM00906">
    <property type="entry name" value="Fungal_trans"/>
    <property type="match status" value="1"/>
</dbReference>
<dbReference type="InterPro" id="IPR001138">
    <property type="entry name" value="Zn2Cys6_DnaBD"/>
</dbReference>
<feature type="domain" description="Zn(2)-C6 fungal-type" evidence="4">
    <location>
        <begin position="32"/>
        <end position="61"/>
    </location>
</feature>